<sequence length="272" mass="30021">MKTIVLTTDFSKESASASEFAVKIAGILKSRLLILHVYKSSFHIPTWTDLPVPSEDKAKLKSMRQLYNLRRRLREFSGKSVEIILSARDGDTIDTIKEVTGEQHVDLLVMGTAGAKSPGYTYFGSKATELILQITVPLLLVPPKAHFSQFEKMVLAADLRHPVNAAALDNVIHFCKEFGAALDVVCISEDPSDPKTLEAGQHVRNLMQSIPHTMSILSGHTATTKIIDFATDNHADLLIMLPRPHNKLLYAVLESNTQQIARQADMPVLAVV</sequence>
<accession>A0A4R5D429</accession>
<dbReference type="Pfam" id="PF00582">
    <property type="entry name" value="Usp"/>
    <property type="match status" value="2"/>
</dbReference>
<dbReference type="CDD" id="cd00293">
    <property type="entry name" value="USP-like"/>
    <property type="match status" value="2"/>
</dbReference>
<dbReference type="InterPro" id="IPR006015">
    <property type="entry name" value="Universal_stress_UspA"/>
</dbReference>
<gene>
    <name evidence="3" type="ORF">E0F88_33060</name>
</gene>
<reference evidence="3 4" key="1">
    <citation type="submission" date="2019-03" db="EMBL/GenBank/DDBJ databases">
        <title>Dyadobacter AR-3-6 sp. nov., isolated from arctic soil.</title>
        <authorList>
            <person name="Chaudhary D.K."/>
        </authorList>
    </citation>
    <scope>NUCLEOTIDE SEQUENCE [LARGE SCALE GENOMIC DNA]</scope>
    <source>
        <strain evidence="3 4">AR-3-6</strain>
    </source>
</reference>
<dbReference type="EMBL" id="SMFL01000029">
    <property type="protein sequence ID" value="TDE08149.1"/>
    <property type="molecule type" value="Genomic_DNA"/>
</dbReference>
<dbReference type="Gene3D" id="3.40.50.620">
    <property type="entry name" value="HUPs"/>
    <property type="match status" value="2"/>
</dbReference>
<comment type="similarity">
    <text evidence="1">Belongs to the universal stress protein A family.</text>
</comment>
<dbReference type="Proteomes" id="UP000294850">
    <property type="component" value="Unassembled WGS sequence"/>
</dbReference>
<proteinExistence type="inferred from homology"/>
<evidence type="ECO:0000313" key="3">
    <source>
        <dbReference type="EMBL" id="TDE08149.1"/>
    </source>
</evidence>
<organism evidence="3 4">
    <name type="scientific">Dyadobacter psychrotolerans</name>
    <dbReference type="NCBI Taxonomy" id="2541721"/>
    <lineage>
        <taxon>Bacteria</taxon>
        <taxon>Pseudomonadati</taxon>
        <taxon>Bacteroidota</taxon>
        <taxon>Cytophagia</taxon>
        <taxon>Cytophagales</taxon>
        <taxon>Spirosomataceae</taxon>
        <taxon>Dyadobacter</taxon>
    </lineage>
</organism>
<dbReference type="PANTHER" id="PTHR46268:SF6">
    <property type="entry name" value="UNIVERSAL STRESS PROTEIN UP12"/>
    <property type="match status" value="1"/>
</dbReference>
<dbReference type="InterPro" id="IPR006016">
    <property type="entry name" value="UspA"/>
</dbReference>
<feature type="domain" description="UspA" evidence="2">
    <location>
        <begin position="150"/>
        <end position="271"/>
    </location>
</feature>
<dbReference type="OrthoDB" id="1522603at2"/>
<dbReference type="PRINTS" id="PR01438">
    <property type="entry name" value="UNVRSLSTRESS"/>
</dbReference>
<evidence type="ECO:0000313" key="4">
    <source>
        <dbReference type="Proteomes" id="UP000294850"/>
    </source>
</evidence>
<dbReference type="SUPFAM" id="SSF52402">
    <property type="entry name" value="Adenine nucleotide alpha hydrolases-like"/>
    <property type="match status" value="2"/>
</dbReference>
<protein>
    <submittedName>
        <fullName evidence="3">Universal stress protein</fullName>
    </submittedName>
</protein>
<dbReference type="RefSeq" id="WP_131963001.1">
    <property type="nucleotide sequence ID" value="NZ_SMFL01000029.1"/>
</dbReference>
<comment type="caution">
    <text evidence="3">The sequence shown here is derived from an EMBL/GenBank/DDBJ whole genome shotgun (WGS) entry which is preliminary data.</text>
</comment>
<dbReference type="AlphaFoldDB" id="A0A4R5D429"/>
<dbReference type="PANTHER" id="PTHR46268">
    <property type="entry name" value="STRESS RESPONSE PROTEIN NHAX"/>
    <property type="match status" value="1"/>
</dbReference>
<feature type="domain" description="UspA" evidence="2">
    <location>
        <begin position="1"/>
        <end position="142"/>
    </location>
</feature>
<keyword evidence="4" id="KW-1185">Reference proteome</keyword>
<dbReference type="InterPro" id="IPR014729">
    <property type="entry name" value="Rossmann-like_a/b/a_fold"/>
</dbReference>
<evidence type="ECO:0000259" key="2">
    <source>
        <dbReference type="Pfam" id="PF00582"/>
    </source>
</evidence>
<name>A0A4R5D429_9BACT</name>
<evidence type="ECO:0000256" key="1">
    <source>
        <dbReference type="ARBA" id="ARBA00008791"/>
    </source>
</evidence>